<feature type="transmembrane region" description="Helical" evidence="1">
    <location>
        <begin position="319"/>
        <end position="341"/>
    </location>
</feature>
<dbReference type="PANTHER" id="PTHR16214">
    <property type="entry name" value="TRANSMEMBRANE PROTEIN 260"/>
    <property type="match status" value="1"/>
</dbReference>
<feature type="transmembrane region" description="Helical" evidence="1">
    <location>
        <begin position="170"/>
        <end position="189"/>
    </location>
</feature>
<gene>
    <name evidence="2" type="ORF">KDW03_03700</name>
</gene>
<dbReference type="InterPro" id="IPR021280">
    <property type="entry name" value="TMEM260-like"/>
</dbReference>
<feature type="transmembrane region" description="Helical" evidence="1">
    <location>
        <begin position="388"/>
        <end position="408"/>
    </location>
</feature>
<feature type="transmembrane region" description="Helical" evidence="1">
    <location>
        <begin position="468"/>
        <end position="486"/>
    </location>
</feature>
<proteinExistence type="predicted"/>
<keyword evidence="3" id="KW-1185">Reference proteome</keyword>
<feature type="transmembrane region" description="Helical" evidence="1">
    <location>
        <begin position="226"/>
        <end position="249"/>
    </location>
</feature>
<evidence type="ECO:0000313" key="2">
    <source>
        <dbReference type="EMBL" id="URA10917.1"/>
    </source>
</evidence>
<feature type="transmembrane region" description="Helical" evidence="1">
    <location>
        <begin position="261"/>
        <end position="280"/>
    </location>
</feature>
<evidence type="ECO:0000313" key="3">
    <source>
        <dbReference type="Proteomes" id="UP001056539"/>
    </source>
</evidence>
<feature type="transmembrane region" description="Helical" evidence="1">
    <location>
        <begin position="31"/>
        <end position="49"/>
    </location>
</feature>
<feature type="transmembrane region" description="Helical" evidence="1">
    <location>
        <begin position="101"/>
        <end position="120"/>
    </location>
</feature>
<name>A0AAX3BEY5_9SPIR</name>
<dbReference type="AlphaFoldDB" id="A0AAX3BEY5"/>
<keyword evidence="1" id="KW-0812">Transmembrane</keyword>
<sequence>METRKTTSLSTKKDLFARLYPDGYRPYRFRWFDYVLALLVFLTAFTGYIKTLTPSIGAGDSGELTTTLYNMGASHAPGFPLYGILGKLFTYLAVGDIGYRVNIYTATTAAGAVLFLFLTLLKLLGLNRTREDIASQKPKAILSVHIPALAASLAFAFASDHWQQAVGGEVYSLNVFLVSMMIFVMVWWYEELIANHNRQEMDFAYRKSLLLAYVMGLSLTDHQLPLWYIVAFFVVMFPLTFFALFANKVKDTEHFSASETFDIWWIVIAAPFLALFVMQFSGRLGLLVLLFGMLAGYSFFALLLSHLKEEYRKDFMIRLPHVLTMGGLAILSVAIFLNKAYLARLIYPQDVGWILFSIFLVPTYLMVYTLVVKLLHLKSNWVDRVFEIMGFGSLLFIFAMTIYLYMMVRANALADLPDPKPLSWGDTRSLEVLFNQMLRKQYGGRAASGGINYFWGQLAWVGKFIVDQYGIINVLIGIGGFVVMLFREKIWATYLLWAMTLLAVSLIKFVNPEVDAWTQSFQVVMHIQNFWVYAIFLAYGYQALIDAASGSWSLKSVNEDA</sequence>
<dbReference type="Proteomes" id="UP001056539">
    <property type="component" value="Chromosome"/>
</dbReference>
<keyword evidence="1" id="KW-1133">Transmembrane helix</keyword>
<protein>
    <submittedName>
        <fullName evidence="2">DUF2723 domain-containing protein</fullName>
    </submittedName>
</protein>
<feature type="transmembrane region" description="Helical" evidence="1">
    <location>
        <begin position="286"/>
        <end position="307"/>
    </location>
</feature>
<dbReference type="Pfam" id="PF11028">
    <property type="entry name" value="TMEM260-like"/>
    <property type="match status" value="1"/>
</dbReference>
<dbReference type="EMBL" id="CP073355">
    <property type="protein sequence ID" value="URA10917.1"/>
    <property type="molecule type" value="Genomic_DNA"/>
</dbReference>
<organism evidence="2 3">
    <name type="scientific">Thermospira aquatica</name>
    <dbReference type="NCBI Taxonomy" id="2828656"/>
    <lineage>
        <taxon>Bacteria</taxon>
        <taxon>Pseudomonadati</taxon>
        <taxon>Spirochaetota</taxon>
        <taxon>Spirochaetia</taxon>
        <taxon>Brevinematales</taxon>
        <taxon>Thermospiraceae</taxon>
        <taxon>Thermospira</taxon>
    </lineage>
</organism>
<dbReference type="RefSeq" id="WP_271436049.1">
    <property type="nucleotide sequence ID" value="NZ_CP073355.1"/>
</dbReference>
<reference evidence="2" key="2">
    <citation type="submission" date="2022-06" db="EMBL/GenBank/DDBJ databases">
        <title>Thermospira aquatica gen. nov., sp. nov.</title>
        <authorList>
            <person name="Ben Ali Gam Z."/>
            <person name="Labat M."/>
        </authorList>
    </citation>
    <scope>NUCLEOTIDE SEQUENCE</scope>
    <source>
        <strain evidence="2">F1F22</strain>
    </source>
</reference>
<feature type="transmembrane region" description="Helical" evidence="1">
    <location>
        <begin position="530"/>
        <end position="548"/>
    </location>
</feature>
<feature type="transmembrane region" description="Helical" evidence="1">
    <location>
        <begin position="353"/>
        <end position="376"/>
    </location>
</feature>
<dbReference type="InterPro" id="IPR052724">
    <property type="entry name" value="GT117_domain-containing"/>
</dbReference>
<dbReference type="KEGG" id="taqu:KDW03_03700"/>
<reference evidence="2" key="1">
    <citation type="submission" date="2021-04" db="EMBL/GenBank/DDBJ databases">
        <authorList>
            <person name="Postec A."/>
        </authorList>
    </citation>
    <scope>NUCLEOTIDE SEQUENCE</scope>
    <source>
        <strain evidence="2">F1F22</strain>
    </source>
</reference>
<feature type="transmembrane region" description="Helical" evidence="1">
    <location>
        <begin position="140"/>
        <end position="158"/>
    </location>
</feature>
<dbReference type="PANTHER" id="PTHR16214:SF3">
    <property type="entry name" value="TRANSMEMBRANE PROTEIN 260"/>
    <property type="match status" value="1"/>
</dbReference>
<accession>A0AAX3BEY5</accession>
<evidence type="ECO:0000256" key="1">
    <source>
        <dbReference type="SAM" id="Phobius"/>
    </source>
</evidence>
<feature type="transmembrane region" description="Helical" evidence="1">
    <location>
        <begin position="493"/>
        <end position="510"/>
    </location>
</feature>
<keyword evidence="1" id="KW-0472">Membrane</keyword>